<reference evidence="2" key="2">
    <citation type="submission" date="2018-05" db="EMBL/GenBank/DDBJ databases">
        <title>OmerRS3 (Oryza meridionalis Reference Sequence Version 3).</title>
        <authorList>
            <person name="Zhang J."/>
            <person name="Kudrna D."/>
            <person name="Lee S."/>
            <person name="Talag J."/>
            <person name="Welchert J."/>
            <person name="Wing R.A."/>
        </authorList>
    </citation>
    <scope>NUCLEOTIDE SEQUENCE [LARGE SCALE GENOMIC DNA]</scope>
    <source>
        <strain evidence="2">cv. OR44</strain>
    </source>
</reference>
<proteinExistence type="predicted"/>
<dbReference type="HOGENOM" id="CLU_2076832_0_0_1"/>
<evidence type="ECO:0000256" key="1">
    <source>
        <dbReference type="SAM" id="MobiDB-lite"/>
    </source>
</evidence>
<dbReference type="EnsemblPlants" id="OMERI03G35890.2">
    <property type="protein sequence ID" value="OMERI03G35890.2"/>
    <property type="gene ID" value="OMERI03G35890"/>
</dbReference>
<evidence type="ECO:0000313" key="3">
    <source>
        <dbReference type="Proteomes" id="UP000008021"/>
    </source>
</evidence>
<reference evidence="2" key="1">
    <citation type="submission" date="2015-04" db="UniProtKB">
        <authorList>
            <consortium name="EnsemblPlants"/>
        </authorList>
    </citation>
    <scope>IDENTIFICATION</scope>
</reference>
<dbReference type="Proteomes" id="UP000008021">
    <property type="component" value="Chromosome 3"/>
</dbReference>
<sequence length="118" mass="12330">MAAENGTQEQTFRAAPPAAGHQQIRIEEQRQPGRRTRSGGGGGSRRGRGGEARGLEVDAVALGEGRGREVDAVAPGRRTPGGEAAALSSRGHAAGDRVRLRGDWRLLLLLLGWGMALG</sequence>
<accession>A0A0E0D8U3</accession>
<feature type="region of interest" description="Disordered" evidence="1">
    <location>
        <begin position="72"/>
        <end position="94"/>
    </location>
</feature>
<keyword evidence="3" id="KW-1185">Reference proteome</keyword>
<dbReference type="Gramene" id="OMERI03G35890.2">
    <property type="protein sequence ID" value="OMERI03G35890.2"/>
    <property type="gene ID" value="OMERI03G35890"/>
</dbReference>
<dbReference type="AlphaFoldDB" id="A0A0E0D8U3"/>
<evidence type="ECO:0008006" key="4">
    <source>
        <dbReference type="Google" id="ProtNLM"/>
    </source>
</evidence>
<evidence type="ECO:0000313" key="2">
    <source>
        <dbReference type="EnsemblPlants" id="OMERI03G35890.2"/>
    </source>
</evidence>
<feature type="compositionally biased region" description="Polar residues" evidence="1">
    <location>
        <begin position="1"/>
        <end position="11"/>
    </location>
</feature>
<protein>
    <recommendedName>
        <fullName evidence="4">DUF834 domain-containing protein</fullName>
    </recommendedName>
</protein>
<feature type="region of interest" description="Disordered" evidence="1">
    <location>
        <begin position="1"/>
        <end position="54"/>
    </location>
</feature>
<name>A0A0E0D8U3_9ORYZ</name>
<organism evidence="2">
    <name type="scientific">Oryza meridionalis</name>
    <dbReference type="NCBI Taxonomy" id="40149"/>
    <lineage>
        <taxon>Eukaryota</taxon>
        <taxon>Viridiplantae</taxon>
        <taxon>Streptophyta</taxon>
        <taxon>Embryophyta</taxon>
        <taxon>Tracheophyta</taxon>
        <taxon>Spermatophyta</taxon>
        <taxon>Magnoliopsida</taxon>
        <taxon>Liliopsida</taxon>
        <taxon>Poales</taxon>
        <taxon>Poaceae</taxon>
        <taxon>BOP clade</taxon>
        <taxon>Oryzoideae</taxon>
        <taxon>Oryzeae</taxon>
        <taxon>Oryzinae</taxon>
        <taxon>Oryza</taxon>
    </lineage>
</organism>